<keyword evidence="12" id="KW-0791">Threonine biosynthesis</keyword>
<dbReference type="NCBIfam" id="NF006959">
    <property type="entry name" value="PRK09436.1"/>
    <property type="match status" value="1"/>
</dbReference>
<dbReference type="Pfam" id="PF22468">
    <property type="entry name" value="ACT_9"/>
    <property type="match status" value="2"/>
</dbReference>
<comment type="cofactor">
    <cofactor evidence="1">
        <name>a metal cation</name>
        <dbReference type="ChEBI" id="CHEBI:25213"/>
    </cofactor>
</comment>
<evidence type="ECO:0000256" key="5">
    <source>
        <dbReference type="ARBA" id="ARBA00005062"/>
    </source>
</evidence>
<evidence type="ECO:0000313" key="28">
    <source>
        <dbReference type="Proteomes" id="UP000662747"/>
    </source>
</evidence>
<keyword evidence="15 27" id="KW-0418">Kinase</keyword>
<evidence type="ECO:0000256" key="22">
    <source>
        <dbReference type="ARBA" id="ARBA00023268"/>
    </source>
</evidence>
<comment type="pathway">
    <text evidence="2">Amino-acid biosynthesis; L-lysine biosynthesis via DAP pathway; (S)-tetrahydrodipicolinate from L-aspartate: step 1/4.</text>
</comment>
<comment type="pathway">
    <text evidence="6">Amino-acid biosynthesis; L-threonine biosynthesis; L-threonine from L-aspartate: step 1/5.</text>
</comment>
<comment type="similarity">
    <text evidence="8">In the N-terminal section; belongs to the aspartokinase family.</text>
</comment>
<evidence type="ECO:0000313" key="27">
    <source>
        <dbReference type="EMBL" id="QSQ18930.1"/>
    </source>
</evidence>
<dbReference type="SUPFAM" id="SSF53633">
    <property type="entry name" value="Carbamate kinase-like"/>
    <property type="match status" value="1"/>
</dbReference>
<dbReference type="EC" id="2.7.2.4" evidence="27"/>
<dbReference type="PANTHER" id="PTHR43070:SF3">
    <property type="entry name" value="HOMOSERINE DEHYDROGENASE"/>
    <property type="match status" value="1"/>
</dbReference>
<dbReference type="InterPro" id="IPR036291">
    <property type="entry name" value="NAD(P)-bd_dom_sf"/>
</dbReference>
<comment type="subunit">
    <text evidence="9">Homotetramer.</text>
</comment>
<evidence type="ECO:0000256" key="13">
    <source>
        <dbReference type="ARBA" id="ARBA00022723"/>
    </source>
</evidence>
<evidence type="ECO:0000256" key="15">
    <source>
        <dbReference type="ARBA" id="ARBA00022777"/>
    </source>
</evidence>
<dbReference type="Gene3D" id="3.40.1160.10">
    <property type="entry name" value="Acetylglutamate kinase-like"/>
    <property type="match status" value="1"/>
</dbReference>
<comment type="pathway">
    <text evidence="3">Amino-acid biosynthesis; L-methionine biosynthesis via de novo pathway; L-homoserine from L-aspartate: step 1/3.</text>
</comment>
<organism evidence="27 28">
    <name type="scientific">Pyxidicoccus parkwayensis</name>
    <dbReference type="NCBI Taxonomy" id="2813578"/>
    <lineage>
        <taxon>Bacteria</taxon>
        <taxon>Pseudomonadati</taxon>
        <taxon>Myxococcota</taxon>
        <taxon>Myxococcia</taxon>
        <taxon>Myxococcales</taxon>
        <taxon>Cystobacterineae</taxon>
        <taxon>Myxococcaceae</taxon>
        <taxon>Pyxidicoccus</taxon>
    </lineage>
</organism>
<dbReference type="SUPFAM" id="SSF55021">
    <property type="entry name" value="ACT-like"/>
    <property type="match status" value="2"/>
</dbReference>
<evidence type="ECO:0000259" key="26">
    <source>
        <dbReference type="PROSITE" id="PS51671"/>
    </source>
</evidence>
<dbReference type="PANTHER" id="PTHR43070">
    <property type="match status" value="1"/>
</dbReference>
<evidence type="ECO:0000256" key="8">
    <source>
        <dbReference type="ARBA" id="ARBA00010046"/>
    </source>
</evidence>
<keyword evidence="21" id="KW-0486">Methionine biosynthesis</keyword>
<dbReference type="InterPro" id="IPR005106">
    <property type="entry name" value="Asp/hSer_DH_NAD-bd"/>
</dbReference>
<evidence type="ECO:0000256" key="1">
    <source>
        <dbReference type="ARBA" id="ARBA00001920"/>
    </source>
</evidence>
<dbReference type="InterPro" id="IPR001342">
    <property type="entry name" value="HDH_cat"/>
</dbReference>
<keyword evidence="18 27" id="KW-0560">Oxidoreductase</keyword>
<name>A0ABX7NJ87_9BACT</name>
<dbReference type="Proteomes" id="UP000662747">
    <property type="component" value="Chromosome"/>
</dbReference>
<evidence type="ECO:0000256" key="10">
    <source>
        <dbReference type="ARBA" id="ARBA00022605"/>
    </source>
</evidence>
<gene>
    <name evidence="27" type="primary">thrA</name>
    <name evidence="27" type="ORF">JY651_26625</name>
</gene>
<comment type="catalytic activity">
    <reaction evidence="25">
        <text>L-homoserine + NADP(+) = L-aspartate 4-semialdehyde + NADPH + H(+)</text>
        <dbReference type="Rhea" id="RHEA:15761"/>
        <dbReference type="ChEBI" id="CHEBI:15378"/>
        <dbReference type="ChEBI" id="CHEBI:57476"/>
        <dbReference type="ChEBI" id="CHEBI:57783"/>
        <dbReference type="ChEBI" id="CHEBI:58349"/>
        <dbReference type="ChEBI" id="CHEBI:537519"/>
        <dbReference type="EC" id="1.1.1.3"/>
    </reaction>
    <physiologicalReaction direction="right-to-left" evidence="25">
        <dbReference type="Rhea" id="RHEA:15763"/>
    </physiologicalReaction>
</comment>
<dbReference type="SUPFAM" id="SSF51735">
    <property type="entry name" value="NAD(P)-binding Rossmann-fold domains"/>
    <property type="match status" value="1"/>
</dbReference>
<evidence type="ECO:0000256" key="4">
    <source>
        <dbReference type="ARBA" id="ARBA00005056"/>
    </source>
</evidence>
<evidence type="ECO:0000256" key="2">
    <source>
        <dbReference type="ARBA" id="ARBA00004766"/>
    </source>
</evidence>
<keyword evidence="16" id="KW-0067">ATP-binding</keyword>
<dbReference type="NCBIfam" id="TIGR00657">
    <property type="entry name" value="asp_kinases"/>
    <property type="match status" value="1"/>
</dbReference>
<evidence type="ECO:0000256" key="6">
    <source>
        <dbReference type="ARBA" id="ARBA00005139"/>
    </source>
</evidence>
<dbReference type="InterPro" id="IPR018042">
    <property type="entry name" value="Aspartate_kinase_CS"/>
</dbReference>
<evidence type="ECO:0000256" key="19">
    <source>
        <dbReference type="ARBA" id="ARBA00023027"/>
    </source>
</evidence>
<evidence type="ECO:0000256" key="16">
    <source>
        <dbReference type="ARBA" id="ARBA00022840"/>
    </source>
</evidence>
<evidence type="ECO:0000256" key="24">
    <source>
        <dbReference type="ARBA" id="ARBA00048561"/>
    </source>
</evidence>
<evidence type="ECO:0000256" key="11">
    <source>
        <dbReference type="ARBA" id="ARBA00022679"/>
    </source>
</evidence>
<keyword evidence="10" id="KW-0028">Amino-acid biosynthesis</keyword>
<dbReference type="CDD" id="cd04921">
    <property type="entry name" value="ACT_AKi-HSDH-ThrA-like_1"/>
    <property type="match status" value="1"/>
</dbReference>
<dbReference type="InterPro" id="IPR011147">
    <property type="entry name" value="Bifunc_Aspkin/hSer_DH"/>
</dbReference>
<dbReference type="GO" id="GO:0004072">
    <property type="term" value="F:aspartate kinase activity"/>
    <property type="evidence" value="ECO:0007669"/>
    <property type="project" value="UniProtKB-EC"/>
</dbReference>
<keyword evidence="28" id="KW-1185">Reference proteome</keyword>
<dbReference type="RefSeq" id="WP_206720518.1">
    <property type="nucleotide sequence ID" value="NZ_CP071090.1"/>
</dbReference>
<dbReference type="Gene3D" id="3.30.2130.10">
    <property type="entry name" value="VC0802-like"/>
    <property type="match status" value="1"/>
</dbReference>
<accession>A0ABX7NJ87</accession>
<keyword evidence="17" id="KW-0521">NADP</keyword>
<keyword evidence="20" id="KW-0915">Sodium</keyword>
<dbReference type="PROSITE" id="PS51671">
    <property type="entry name" value="ACT"/>
    <property type="match status" value="1"/>
</dbReference>
<feature type="domain" description="ACT" evidence="26">
    <location>
        <begin position="321"/>
        <end position="407"/>
    </location>
</feature>
<keyword evidence="19" id="KW-0520">NAD</keyword>
<protein>
    <submittedName>
        <fullName evidence="27">Bifunctional aspartate kinase/homoserine dehydrogenase I</fullName>
        <ecNumber evidence="27">1.1.1.3</ecNumber>
        <ecNumber evidence="27">2.7.2.4</ecNumber>
    </submittedName>
</protein>
<evidence type="ECO:0000256" key="12">
    <source>
        <dbReference type="ARBA" id="ARBA00022697"/>
    </source>
</evidence>
<dbReference type="Pfam" id="PF00696">
    <property type="entry name" value="AA_kinase"/>
    <property type="match status" value="1"/>
</dbReference>
<evidence type="ECO:0000256" key="14">
    <source>
        <dbReference type="ARBA" id="ARBA00022741"/>
    </source>
</evidence>
<dbReference type="Gene3D" id="3.40.50.720">
    <property type="entry name" value="NAD(P)-binding Rossmann-like Domain"/>
    <property type="match status" value="1"/>
</dbReference>
<keyword evidence="14" id="KW-0547">Nucleotide-binding</keyword>
<evidence type="ECO:0000256" key="7">
    <source>
        <dbReference type="ARBA" id="ARBA00007952"/>
    </source>
</evidence>
<proteinExistence type="inferred from homology"/>
<comment type="similarity">
    <text evidence="7">In the C-terminal section; belongs to the homoserine dehydrogenase family.</text>
</comment>
<evidence type="ECO:0000256" key="9">
    <source>
        <dbReference type="ARBA" id="ARBA00011881"/>
    </source>
</evidence>
<keyword evidence="11 27" id="KW-0808">Transferase</keyword>
<sequence>MRVMKFGGTSVGGAQQMRRVVDLAAAARQETRVMLVASAVSGITNLLIDAARVAQERGPVDALSARFEDTHAAISRELAGELGPARQKPLEEGLAALASELRGLLQGVGLLRECSPSVLAHLSGLGERAACLILEALLEARGLAPKSVDPREVLICSGDPLQATPMMDEIRSRFAPLRESGGPGLMLMPGFFGGDGKGKTLSLGRGGSDYSAALAAAALDAELLEIWTDVDGIFSADPRMVPEAFPLPEVSFEEAMELAYFGAKVLHPKTISPARERGIPVRVCNSFRPEHPGTRVTDAAAPPQHPVRGLSFLRDIALINIAGAGLKGVPGTAARVFEAMAHAGISVVLITQGSSECSISFCVQHAEAERAVKALEVAFEVEREAGKVDAIERTGGLAILSIVGDGMRHRVGVAGTFFSALADVGCSIAAIAQGSSERSISAVISETDGPRAMAHVHGRCFGTTEVVELLVAGVGSVGGELLRQVRQQAPKLRAHGVDLRVCAIANSRHCVASSEGIPLEGWEEKLAAGGGGPALDTFRDWARAKRPGRPIFVDCTSSEDVALAYPSLMEAGLHVVTANKKANAGRWSHWRTLRQTASRHQRRFLYETNVGAALPVIDTLKNMVRTGDTVLRIEGILSGSLSFILGLVEEGVPLSQAVGTAMERRFTEPDPRDDLQGTDVARKVLILARELGRNVELEGVKLESLLPADFDASGPLEAFLARLPKVDESFQRRAEALRKEGKVLRYVGSVTEAGCSVGLVPVPLEHPLAAVKGGENALSFLSERYSPTPLVIRGYGAGAAVTAAGVLADVLRLVEGPLP</sequence>
<evidence type="ECO:0000256" key="17">
    <source>
        <dbReference type="ARBA" id="ARBA00022857"/>
    </source>
</evidence>
<dbReference type="InterPro" id="IPR045865">
    <property type="entry name" value="ACT-like_dom_sf"/>
</dbReference>
<evidence type="ECO:0000256" key="18">
    <source>
        <dbReference type="ARBA" id="ARBA00023002"/>
    </source>
</evidence>
<dbReference type="GO" id="GO:0004412">
    <property type="term" value="F:homoserine dehydrogenase activity"/>
    <property type="evidence" value="ECO:0007669"/>
    <property type="project" value="UniProtKB-EC"/>
</dbReference>
<dbReference type="InterPro" id="IPR054352">
    <property type="entry name" value="ACT_Aspartokinase"/>
</dbReference>
<dbReference type="CDD" id="cd04922">
    <property type="entry name" value="ACT_AKi-HSDH-ThrA_2"/>
    <property type="match status" value="1"/>
</dbReference>
<keyword evidence="13" id="KW-0479">Metal-binding</keyword>
<dbReference type="EMBL" id="CP071090">
    <property type="protein sequence ID" value="QSQ18930.1"/>
    <property type="molecule type" value="Genomic_DNA"/>
</dbReference>
<evidence type="ECO:0000256" key="23">
    <source>
        <dbReference type="ARBA" id="ARBA00044938"/>
    </source>
</evidence>
<evidence type="ECO:0000256" key="3">
    <source>
        <dbReference type="ARBA" id="ARBA00004986"/>
    </source>
</evidence>
<dbReference type="Pfam" id="PF00742">
    <property type="entry name" value="Homoserine_dh"/>
    <property type="match status" value="1"/>
</dbReference>
<dbReference type="InterPro" id="IPR036393">
    <property type="entry name" value="AceGlu_kinase-like_sf"/>
</dbReference>
<dbReference type="EC" id="1.1.1.3" evidence="27"/>
<reference evidence="27 28" key="1">
    <citation type="submission" date="2021-02" db="EMBL/GenBank/DDBJ databases">
        <title>De Novo genome assembly of isolated myxobacteria.</title>
        <authorList>
            <person name="Stevens D.C."/>
        </authorList>
    </citation>
    <scope>NUCLEOTIDE SEQUENCE [LARGE SCALE GENOMIC DNA]</scope>
    <source>
        <strain evidence="28">SCPEA02</strain>
    </source>
</reference>
<dbReference type="Gene3D" id="3.30.360.10">
    <property type="entry name" value="Dihydrodipicolinate Reductase, domain 2"/>
    <property type="match status" value="1"/>
</dbReference>
<comment type="catalytic activity">
    <reaction evidence="24">
        <text>L-aspartate + ATP = 4-phospho-L-aspartate + ADP</text>
        <dbReference type="Rhea" id="RHEA:23776"/>
        <dbReference type="ChEBI" id="CHEBI:29991"/>
        <dbReference type="ChEBI" id="CHEBI:30616"/>
        <dbReference type="ChEBI" id="CHEBI:57535"/>
        <dbReference type="ChEBI" id="CHEBI:456216"/>
        <dbReference type="EC" id="2.7.2.4"/>
    </reaction>
    <physiologicalReaction direction="left-to-right" evidence="24">
        <dbReference type="Rhea" id="RHEA:23777"/>
    </physiologicalReaction>
</comment>
<dbReference type="InterPro" id="IPR001048">
    <property type="entry name" value="Asp/Glu/Uridylate_kinase"/>
</dbReference>
<evidence type="ECO:0000256" key="25">
    <source>
        <dbReference type="ARBA" id="ARBA00048841"/>
    </source>
</evidence>
<dbReference type="Pfam" id="PF03447">
    <property type="entry name" value="NAD_binding_3"/>
    <property type="match status" value="1"/>
</dbReference>
<dbReference type="InterPro" id="IPR001341">
    <property type="entry name" value="Asp_kinase"/>
</dbReference>
<evidence type="ECO:0000256" key="21">
    <source>
        <dbReference type="ARBA" id="ARBA00023167"/>
    </source>
</evidence>
<comment type="pathway">
    <text evidence="5">Amino-acid biosynthesis; L-methionine biosynthesis via de novo pathway; L-homoserine from L-aspartate: step 3/3.</text>
</comment>
<keyword evidence="22" id="KW-0511">Multifunctional enzyme</keyword>
<dbReference type="PROSITE" id="PS00324">
    <property type="entry name" value="ASPARTOKINASE"/>
    <property type="match status" value="1"/>
</dbReference>
<comment type="pathway">
    <text evidence="4">Amino-acid biosynthesis; L-threonine biosynthesis; L-threonine from L-aspartate: step 3/5.</text>
</comment>
<evidence type="ECO:0000256" key="20">
    <source>
        <dbReference type="ARBA" id="ARBA00023053"/>
    </source>
</evidence>
<dbReference type="SUPFAM" id="SSF55347">
    <property type="entry name" value="Glyceraldehyde-3-phosphate dehydrogenase-like, C-terminal domain"/>
    <property type="match status" value="1"/>
</dbReference>
<dbReference type="PIRSF" id="PIRSF000727">
    <property type="entry name" value="ThrA"/>
    <property type="match status" value="1"/>
</dbReference>
<dbReference type="InterPro" id="IPR049638">
    <property type="entry name" value="AK-HD"/>
</dbReference>
<comment type="function">
    <text evidence="23">Bifunctional aspartate kinase and homoserine dehydrogenase that catalyzes the first and the third steps toward the synthesis of lysine, methionine and threonine from aspartate.</text>
</comment>
<dbReference type="InterPro" id="IPR002912">
    <property type="entry name" value="ACT_dom"/>
</dbReference>